<dbReference type="Gene3D" id="3.20.20.450">
    <property type="entry name" value="EAL domain"/>
    <property type="match status" value="1"/>
</dbReference>
<reference evidence="4 5" key="1">
    <citation type="submission" date="2017-04" db="EMBL/GenBank/DDBJ databases">
        <title>Kefir bacterial isolates.</title>
        <authorList>
            <person name="Kim Y."/>
            <person name="Blasche S."/>
            <person name="Patil K.R."/>
        </authorList>
    </citation>
    <scope>NUCLEOTIDE SEQUENCE [LARGE SCALE GENOMIC DNA]</scope>
    <source>
        <strain evidence="4 5">KR-2</strain>
    </source>
</reference>
<dbReference type="CDD" id="cd01948">
    <property type="entry name" value="EAL"/>
    <property type="match status" value="1"/>
</dbReference>
<dbReference type="InterPro" id="IPR000160">
    <property type="entry name" value="GGDEF_dom"/>
</dbReference>
<evidence type="ECO:0000259" key="3">
    <source>
        <dbReference type="PROSITE" id="PS50887"/>
    </source>
</evidence>
<feature type="domain" description="PAS" evidence="1">
    <location>
        <begin position="14"/>
        <end position="58"/>
    </location>
</feature>
<dbReference type="AlphaFoldDB" id="A0A270BZ75"/>
<dbReference type="InterPro" id="IPR012226">
    <property type="entry name" value="Diguanyl_cyclase/Pdiesterase"/>
</dbReference>
<dbReference type="PIRSF" id="PIRSF005925">
    <property type="entry name" value="Dos"/>
    <property type="match status" value="1"/>
</dbReference>
<dbReference type="NCBIfam" id="TIGR00229">
    <property type="entry name" value="sensory_box"/>
    <property type="match status" value="1"/>
</dbReference>
<protein>
    <recommendedName>
        <fullName evidence="6">C-di-GMP phosphodiesterase</fullName>
    </recommendedName>
</protein>
<comment type="caution">
    <text evidence="4">The sequence shown here is derived from an EMBL/GenBank/DDBJ whole genome shotgun (WGS) entry which is preliminary data.</text>
</comment>
<name>A0A270BZ75_9PROT</name>
<dbReference type="PROSITE" id="PS50887">
    <property type="entry name" value="GGDEF"/>
    <property type="match status" value="1"/>
</dbReference>
<dbReference type="InterPro" id="IPR000014">
    <property type="entry name" value="PAS"/>
</dbReference>
<dbReference type="PANTHER" id="PTHR44757">
    <property type="entry name" value="DIGUANYLATE CYCLASE DGCP"/>
    <property type="match status" value="1"/>
</dbReference>
<dbReference type="SMART" id="SM00052">
    <property type="entry name" value="EAL"/>
    <property type="match status" value="1"/>
</dbReference>
<dbReference type="Pfam" id="PF00990">
    <property type="entry name" value="GGDEF"/>
    <property type="match status" value="1"/>
</dbReference>
<dbReference type="EMBL" id="NDFP01000001">
    <property type="protein sequence ID" value="PAL29366.1"/>
    <property type="molecule type" value="Genomic_DNA"/>
</dbReference>
<dbReference type="SUPFAM" id="SSF55073">
    <property type="entry name" value="Nucleotide cyclase"/>
    <property type="match status" value="1"/>
</dbReference>
<gene>
    <name evidence="4" type="ORF">B9K05_01630</name>
</gene>
<dbReference type="PROSITE" id="PS50112">
    <property type="entry name" value="PAS"/>
    <property type="match status" value="1"/>
</dbReference>
<dbReference type="InterPro" id="IPR052155">
    <property type="entry name" value="Biofilm_reg_signaling"/>
</dbReference>
<keyword evidence="5" id="KW-1185">Reference proteome</keyword>
<dbReference type="NCBIfam" id="TIGR00254">
    <property type="entry name" value="GGDEF"/>
    <property type="match status" value="1"/>
</dbReference>
<dbReference type="Pfam" id="PF13426">
    <property type="entry name" value="PAS_9"/>
    <property type="match status" value="1"/>
</dbReference>
<dbReference type="Gene3D" id="3.30.70.270">
    <property type="match status" value="1"/>
</dbReference>
<dbReference type="PROSITE" id="PS50883">
    <property type="entry name" value="EAL"/>
    <property type="match status" value="1"/>
</dbReference>
<dbReference type="SMART" id="SM00091">
    <property type="entry name" value="PAS"/>
    <property type="match status" value="1"/>
</dbReference>
<dbReference type="InterPro" id="IPR029787">
    <property type="entry name" value="Nucleotide_cyclase"/>
</dbReference>
<dbReference type="CDD" id="cd00130">
    <property type="entry name" value="PAS"/>
    <property type="match status" value="1"/>
</dbReference>
<organism evidence="4 5">
    <name type="scientific">Acetobacter syzygii</name>
    <dbReference type="NCBI Taxonomy" id="146476"/>
    <lineage>
        <taxon>Bacteria</taxon>
        <taxon>Pseudomonadati</taxon>
        <taxon>Pseudomonadota</taxon>
        <taxon>Alphaproteobacteria</taxon>
        <taxon>Acetobacterales</taxon>
        <taxon>Acetobacteraceae</taxon>
        <taxon>Acetobacter</taxon>
    </lineage>
</organism>
<dbReference type="InterPro" id="IPR001633">
    <property type="entry name" value="EAL_dom"/>
</dbReference>
<dbReference type="Gene3D" id="3.30.450.20">
    <property type="entry name" value="PAS domain"/>
    <property type="match status" value="1"/>
</dbReference>
<dbReference type="STRING" id="1231343.Absy_027_076"/>
<dbReference type="SUPFAM" id="SSF141868">
    <property type="entry name" value="EAL domain-like"/>
    <property type="match status" value="1"/>
</dbReference>
<evidence type="ECO:0000259" key="2">
    <source>
        <dbReference type="PROSITE" id="PS50883"/>
    </source>
</evidence>
<evidence type="ECO:0008006" key="6">
    <source>
        <dbReference type="Google" id="ProtNLM"/>
    </source>
</evidence>
<dbReference type="Proteomes" id="UP000216033">
    <property type="component" value="Unassembled WGS sequence"/>
</dbReference>
<dbReference type="PANTHER" id="PTHR44757:SF2">
    <property type="entry name" value="BIOFILM ARCHITECTURE MAINTENANCE PROTEIN MBAA"/>
    <property type="match status" value="1"/>
</dbReference>
<dbReference type="InterPro" id="IPR043128">
    <property type="entry name" value="Rev_trsase/Diguanyl_cyclase"/>
</dbReference>
<accession>A0A270BZ75</accession>
<evidence type="ECO:0000259" key="1">
    <source>
        <dbReference type="PROSITE" id="PS50112"/>
    </source>
</evidence>
<dbReference type="OrthoDB" id="9793210at2"/>
<evidence type="ECO:0000313" key="5">
    <source>
        <dbReference type="Proteomes" id="UP000216033"/>
    </source>
</evidence>
<dbReference type="InterPro" id="IPR035919">
    <property type="entry name" value="EAL_sf"/>
</dbReference>
<dbReference type="RefSeq" id="WP_095351086.1">
    <property type="nucleotide sequence ID" value="NZ_NDFO01000003.1"/>
</dbReference>
<evidence type="ECO:0000313" key="4">
    <source>
        <dbReference type="EMBL" id="PAL29366.1"/>
    </source>
</evidence>
<dbReference type="SMART" id="SM00267">
    <property type="entry name" value="GGDEF"/>
    <property type="match status" value="1"/>
</dbReference>
<dbReference type="CDD" id="cd01949">
    <property type="entry name" value="GGDEF"/>
    <property type="match status" value="1"/>
</dbReference>
<dbReference type="InterPro" id="IPR035965">
    <property type="entry name" value="PAS-like_dom_sf"/>
</dbReference>
<sequence length="743" mass="82613">MSEFSDLLFSSLNTDTFYANMLEQATDGVMIIDDQNRIVFFNGAAENLWGCAASSVLGHPVDCLLPLQKYLNRQYDTKQHLSDQVDHLPRTGHEITFTRSNGDDVIAEISLSSALIGINHKRYYMIFIKDVTEVFYCRKIVTIQNDVFKALADHCDIQNIANMLCHKVEQLAPGTLAILLQISISGSISILSAPHVPDDELLGLNHATLSPSDIQSLGVNPLFARQLIWDKHNTSTGSTKFQNCQAIGLYDNHKNVIGIFSIFSYKNEQITDWSQKILLGCSPSCVAIIENEKNIQKRNQFNALDSLTGLLNRTALTTHLRQMLAQATQTPFAILILDIDLLQDVNNVMGYHNGDILLQTIARRIAAFCHNHHLVARLGGDDFVVILPDADRKKASALAHNLNRITHEPIKIQGRDFITSLSIGISFYPSDGNTVEDILAASEIAMRQAKKQARGSFRFFGKGANSSVRERLVIGSALREALQKKQLYLAYQPQICALSGALCGVEALSRWHHPTLGVIPPSTFIPIAEETGQIEAIGLWSLEKSCEQITIWEQNAIYVPIVSVNMSAVHFGSLDLPEQIVCILKKYNLAPHRLTIEITESVMMRQDPETTANLTAIRNIGVGLSMDDFGTGFSSLSRLAQIPLTEIKIDRSFIEDFENNISSLVVAEAAINIGKRLGIKVVTEGVEHKEQEIKLQELGCDILQGYLYSKPLTAQDFPRWLAAFPSRWQHSRAHTPPTNALKH</sequence>
<dbReference type="Pfam" id="PF00563">
    <property type="entry name" value="EAL"/>
    <property type="match status" value="1"/>
</dbReference>
<feature type="domain" description="EAL" evidence="2">
    <location>
        <begin position="471"/>
        <end position="725"/>
    </location>
</feature>
<dbReference type="SUPFAM" id="SSF55785">
    <property type="entry name" value="PYP-like sensor domain (PAS domain)"/>
    <property type="match status" value="1"/>
</dbReference>
<feature type="domain" description="GGDEF" evidence="3">
    <location>
        <begin position="330"/>
        <end position="462"/>
    </location>
</feature>
<proteinExistence type="predicted"/>